<evidence type="ECO:0000313" key="4">
    <source>
        <dbReference type="Proteomes" id="UP000481109"/>
    </source>
</evidence>
<keyword evidence="4" id="KW-1185">Reference proteome</keyword>
<comment type="caution">
    <text evidence="3">The sequence shown here is derived from an EMBL/GenBank/DDBJ whole genome shotgun (WGS) entry which is preliminary data.</text>
</comment>
<protein>
    <submittedName>
        <fullName evidence="3">Phosphatase PAP2 family protein</fullName>
    </submittedName>
</protein>
<evidence type="ECO:0000256" key="1">
    <source>
        <dbReference type="SAM" id="Phobius"/>
    </source>
</evidence>
<keyword evidence="1" id="KW-1133">Transmembrane helix</keyword>
<feature type="transmembrane region" description="Helical" evidence="1">
    <location>
        <begin position="72"/>
        <end position="87"/>
    </location>
</feature>
<dbReference type="AlphaFoldDB" id="A0A6G4XHH2"/>
<feature type="transmembrane region" description="Helical" evidence="1">
    <location>
        <begin position="192"/>
        <end position="209"/>
    </location>
</feature>
<feature type="transmembrane region" description="Helical" evidence="1">
    <location>
        <begin position="12"/>
        <end position="33"/>
    </location>
</feature>
<keyword evidence="1" id="KW-0472">Membrane</keyword>
<feature type="transmembrane region" description="Helical" evidence="1">
    <location>
        <begin position="131"/>
        <end position="153"/>
    </location>
</feature>
<dbReference type="Gene3D" id="1.20.144.10">
    <property type="entry name" value="Phosphatidic acid phosphatase type 2/haloperoxidase"/>
    <property type="match status" value="1"/>
</dbReference>
<dbReference type="EMBL" id="JAAKZW010000051">
    <property type="protein sequence ID" value="NGO77006.1"/>
    <property type="molecule type" value="Genomic_DNA"/>
</dbReference>
<feature type="domain" description="Phosphatidic acid phosphatase type 2/haloperoxidase" evidence="2">
    <location>
        <begin position="94"/>
        <end position="207"/>
    </location>
</feature>
<dbReference type="CDD" id="cd03392">
    <property type="entry name" value="PAP2_like_2"/>
    <property type="match status" value="1"/>
</dbReference>
<evidence type="ECO:0000259" key="2">
    <source>
        <dbReference type="SMART" id="SM00014"/>
    </source>
</evidence>
<reference evidence="3 4" key="1">
    <citation type="submission" date="2020-02" db="EMBL/GenBank/DDBJ databases">
        <title>Whole-genome analyses of novel actinobacteria.</title>
        <authorList>
            <person name="Sahin N."/>
            <person name="Tokatli A."/>
        </authorList>
    </citation>
    <scope>NUCLEOTIDE SEQUENCE [LARGE SCALE GENOMIC DNA]</scope>
    <source>
        <strain evidence="3 4">YC504</strain>
    </source>
</reference>
<keyword evidence="1" id="KW-0812">Transmembrane</keyword>
<dbReference type="RefSeq" id="WP_165332477.1">
    <property type="nucleotide sequence ID" value="NZ_JAAKZW010000051.1"/>
</dbReference>
<accession>A0A6G4XHH2</accession>
<dbReference type="InterPro" id="IPR036938">
    <property type="entry name" value="PAP2/HPO_sf"/>
</dbReference>
<dbReference type="Proteomes" id="UP000481109">
    <property type="component" value="Unassembled WGS sequence"/>
</dbReference>
<name>A0A6G4XHH2_9ACTN</name>
<dbReference type="SMART" id="SM00014">
    <property type="entry name" value="acidPPc"/>
    <property type="match status" value="1"/>
</dbReference>
<dbReference type="PANTHER" id="PTHR14969:SF13">
    <property type="entry name" value="AT30094P"/>
    <property type="match status" value="1"/>
</dbReference>
<dbReference type="SUPFAM" id="SSF48317">
    <property type="entry name" value="Acid phosphatase/Vanadium-dependent haloperoxidase"/>
    <property type="match status" value="1"/>
</dbReference>
<feature type="transmembrane region" description="Helical" evidence="1">
    <location>
        <begin position="94"/>
        <end position="111"/>
    </location>
</feature>
<evidence type="ECO:0000313" key="3">
    <source>
        <dbReference type="EMBL" id="NGO77006.1"/>
    </source>
</evidence>
<organism evidence="3 4">
    <name type="scientific">Streptomyces mesophilus</name>
    <dbReference type="NCBI Taxonomy" id="1775132"/>
    <lineage>
        <taxon>Bacteria</taxon>
        <taxon>Bacillati</taxon>
        <taxon>Actinomycetota</taxon>
        <taxon>Actinomycetes</taxon>
        <taxon>Kitasatosporales</taxon>
        <taxon>Streptomycetaceae</taxon>
        <taxon>Streptomyces</taxon>
    </lineage>
</organism>
<sequence length="229" mass="24695">MSRLHTRPSRPAALAGLFGALAAVLLVLVVFAWPPLRSFDTGIARTLHRWAHSFDGVTQVNRVLSDWVWDPWTMRALCAVVVVGLWVRGARHFAVLLAVTCTVGTLAQQALKSLVDKDRPQWQQPLDSAHYAAFPSGHAMTATVACGLLLWLLRRYGVSGAAWIGAVVLAAVSVIGVGLTRIWLGVHWPTDVLGGWLLGMLTVAVAVCVHQRMEARVDPAVAGDRGSSV</sequence>
<gene>
    <name evidence="3" type="ORF">G6045_15240</name>
</gene>
<dbReference type="Pfam" id="PF01569">
    <property type="entry name" value="PAP2"/>
    <property type="match status" value="1"/>
</dbReference>
<proteinExistence type="predicted"/>
<feature type="transmembrane region" description="Helical" evidence="1">
    <location>
        <begin position="160"/>
        <end position="186"/>
    </location>
</feature>
<dbReference type="InterPro" id="IPR000326">
    <property type="entry name" value="PAP2/HPO"/>
</dbReference>
<dbReference type="PANTHER" id="PTHR14969">
    <property type="entry name" value="SPHINGOSINE-1-PHOSPHATE PHOSPHOHYDROLASE"/>
    <property type="match status" value="1"/>
</dbReference>